<dbReference type="eggNOG" id="arCOG02919">
    <property type="taxonomic scope" value="Archaea"/>
</dbReference>
<dbReference type="SUPFAM" id="SSF49503">
    <property type="entry name" value="Cupredoxins"/>
    <property type="match status" value="1"/>
</dbReference>
<evidence type="ECO:0000256" key="3">
    <source>
        <dbReference type="ARBA" id="ARBA00022723"/>
    </source>
</evidence>
<comment type="caution">
    <text evidence="10">The sequence shown here is derived from an EMBL/GenBank/DDBJ whole genome shotgun (WGS) entry which is preliminary data.</text>
</comment>
<dbReference type="GO" id="GO:0005507">
    <property type="term" value="F:copper ion binding"/>
    <property type="evidence" value="ECO:0007669"/>
    <property type="project" value="InterPro"/>
</dbReference>
<dbReference type="AlphaFoldDB" id="E7QWT8"/>
<dbReference type="CDD" id="cd04220">
    <property type="entry name" value="Halocyanin"/>
    <property type="match status" value="1"/>
</dbReference>
<accession>E7QWT8</accession>
<dbReference type="InterPro" id="IPR008972">
    <property type="entry name" value="Cupredoxin"/>
</dbReference>
<dbReference type="PANTHER" id="PTHR34192:SF10">
    <property type="entry name" value="PLASTOCYANIN MAJOR ISOFORM, CHLOROPLASTIC-RELATED"/>
    <property type="match status" value="1"/>
</dbReference>
<evidence type="ECO:0000256" key="6">
    <source>
        <dbReference type="ARBA" id="ARBA00023136"/>
    </source>
</evidence>
<evidence type="ECO:0000259" key="8">
    <source>
        <dbReference type="Pfam" id="PF00127"/>
    </source>
</evidence>
<evidence type="ECO:0000313" key="10">
    <source>
        <dbReference type="EMBL" id="EFW90741.1"/>
    </source>
</evidence>
<evidence type="ECO:0000256" key="1">
    <source>
        <dbReference type="ARBA" id="ARBA00004370"/>
    </source>
</evidence>
<keyword evidence="6" id="KW-0472">Membrane</keyword>
<reference evidence="10 11" key="1">
    <citation type="journal article" date="2014" name="ISME J.">
        <title>Trehalose/2-sulfotrehalose biosynthesis and glycine-betaine uptake are widely spread mechanisms for osmoadaptation in the Halobacteriales.</title>
        <authorList>
            <person name="Youssef N.H."/>
            <person name="Savage-Ashlock K.N."/>
            <person name="McCully A.L."/>
            <person name="Luedtke B."/>
            <person name="Shaw E.I."/>
            <person name="Hoff W.D."/>
            <person name="Elshahed M.S."/>
        </authorList>
    </citation>
    <scope>NUCLEOTIDE SEQUENCE [LARGE SCALE GENOMIC DNA]</scope>
    <source>
        <strain evidence="10 11">DX253</strain>
    </source>
</reference>
<gene>
    <name evidence="10" type="ORF">ZOD2009_16383</name>
</gene>
<keyword evidence="4" id="KW-0249">Electron transport</keyword>
<dbReference type="EMBL" id="AEMG01000019">
    <property type="protein sequence ID" value="EFW90741.1"/>
    <property type="molecule type" value="Genomic_DNA"/>
</dbReference>
<feature type="region of interest" description="Disordered" evidence="7">
    <location>
        <begin position="650"/>
        <end position="675"/>
    </location>
</feature>
<sequence length="785" mass="82269">MGGTTLVSGLLAGCSAPDAESTAKDVSAEAAVAAEWNVLRARLHDAFALGVAGEFDAGTTVAEDTFARFEQATGEWGAHEKLEGTSETHYEEFEEAVGQLKTRLREENTEEMSVELGLGNEHLREAQVQLVGERNVRALDLQLLGTRLENAAMVAAAGNLSGARTIATRALSAFEDGDLRDALESANEETYGAFEHAAKTMVRAAKNGKADVVANQSNDAVTAAVSGSYGLGTENVGGAGHIAVMQAQAFDANALASLGGPSASFAHAATLNGYRIRAADCTRLVARGETKRAAKVAEDIFADFEASDAHEALEEGDEDAYEGFESGLEALTTASESGDGTAVEEAVSKVDTNLRAGIETLGTGVQPAILQAGFFRARFADALERHKRGESDAAATVAQSLFARFEKNELDMHETLEGTSEQLYDRFEHEHLKEGLIPALKGNGSGASAHFEGAMQALLDFETKAASASVVAGAEASFMAGRAFDAAVVAKLGDAKRANAIVEATFAHFESGAGGYHEALEHADTDRYESFEAALGNVGGADDTYAKAVEFGHEAVESVSAVVTNTGGDFGGAAATIVQDSFSQFERSEVHESLESGDKNAYESFEAKLTAYADALDSGEDVDSANDAFATAALRAEFAVVGELDKAPVGEAKKESGEESKTKLKGGPNVQKGVPDAADHVIDVKAVSFDPEKLRIETGDTVAWKHVGGEAHTVTAREESLPEGASYWASGGFDSEKKAVSGWDAGKGAVQSGQSYVHTFETKGTFEYYCIPHEAAGMTGTIVVE</sequence>
<comment type="subcellular location">
    <subcellularLocation>
        <location evidence="1">Membrane</location>
    </subcellularLocation>
</comment>
<keyword evidence="3" id="KW-0479">Metal-binding</keyword>
<feature type="domain" description="DUF5059" evidence="9">
    <location>
        <begin position="31"/>
        <end position="648"/>
    </location>
</feature>
<dbReference type="Pfam" id="PF16502">
    <property type="entry name" value="DUF5059"/>
    <property type="match status" value="1"/>
</dbReference>
<evidence type="ECO:0000256" key="7">
    <source>
        <dbReference type="SAM" id="MobiDB-lite"/>
    </source>
</evidence>
<evidence type="ECO:0000313" key="11">
    <source>
        <dbReference type="Proteomes" id="UP000003751"/>
    </source>
</evidence>
<dbReference type="STRING" id="797209.GCA_000376445_03160"/>
<name>E7QWT8_HALPU</name>
<dbReference type="Pfam" id="PF00127">
    <property type="entry name" value="Copper-bind"/>
    <property type="match status" value="1"/>
</dbReference>
<dbReference type="GO" id="GO:0009055">
    <property type="term" value="F:electron transfer activity"/>
    <property type="evidence" value="ECO:0007669"/>
    <property type="project" value="InterPro"/>
</dbReference>
<feature type="domain" description="Blue (type 1) copper" evidence="8">
    <location>
        <begin position="682"/>
        <end position="785"/>
    </location>
</feature>
<dbReference type="Proteomes" id="UP000003751">
    <property type="component" value="Unassembled WGS sequence"/>
</dbReference>
<feature type="compositionally biased region" description="Basic and acidic residues" evidence="7">
    <location>
        <begin position="650"/>
        <end position="662"/>
    </location>
</feature>
<dbReference type="PANTHER" id="PTHR34192">
    <property type="entry name" value="PLASTOCYANIN MAJOR ISOFORM, CHLOROPLASTIC-RELATED"/>
    <property type="match status" value="1"/>
</dbReference>
<organism evidence="10 11">
    <name type="scientific">Haladaptatus paucihalophilus DX253</name>
    <dbReference type="NCBI Taxonomy" id="797209"/>
    <lineage>
        <taxon>Archaea</taxon>
        <taxon>Methanobacteriati</taxon>
        <taxon>Methanobacteriota</taxon>
        <taxon>Stenosarchaea group</taxon>
        <taxon>Halobacteria</taxon>
        <taxon>Halobacteriales</taxon>
        <taxon>Haladaptataceae</taxon>
        <taxon>Haladaptatus</taxon>
    </lineage>
</organism>
<evidence type="ECO:0000256" key="4">
    <source>
        <dbReference type="ARBA" id="ARBA00022982"/>
    </source>
</evidence>
<protein>
    <submittedName>
        <fullName evidence="10">Blue (Type 1) copper domain protein</fullName>
    </submittedName>
</protein>
<dbReference type="InterPro" id="IPR000923">
    <property type="entry name" value="BlueCu_1"/>
</dbReference>
<dbReference type="PATRIC" id="fig|797209.4.peg.3198"/>
<dbReference type="Gene3D" id="2.60.40.420">
    <property type="entry name" value="Cupredoxins - blue copper proteins"/>
    <property type="match status" value="1"/>
</dbReference>
<keyword evidence="5" id="KW-0186">Copper</keyword>
<dbReference type="GO" id="GO:0016020">
    <property type="term" value="C:membrane"/>
    <property type="evidence" value="ECO:0007669"/>
    <property type="project" value="UniProtKB-SubCell"/>
</dbReference>
<evidence type="ECO:0000259" key="9">
    <source>
        <dbReference type="Pfam" id="PF16502"/>
    </source>
</evidence>
<proteinExistence type="predicted"/>
<dbReference type="InterPro" id="IPR032445">
    <property type="entry name" value="DUF5059"/>
</dbReference>
<evidence type="ECO:0000256" key="5">
    <source>
        <dbReference type="ARBA" id="ARBA00023008"/>
    </source>
</evidence>
<keyword evidence="2" id="KW-0813">Transport</keyword>
<evidence type="ECO:0000256" key="2">
    <source>
        <dbReference type="ARBA" id="ARBA00022448"/>
    </source>
</evidence>